<name>A0A9W8IMV6_9FUNG</name>
<dbReference type="AlphaFoldDB" id="A0A9W8IMV6"/>
<feature type="chain" id="PRO_5040882519" evidence="1">
    <location>
        <begin position="20"/>
        <end position="105"/>
    </location>
</feature>
<evidence type="ECO:0000313" key="3">
    <source>
        <dbReference type="Proteomes" id="UP001140074"/>
    </source>
</evidence>
<keyword evidence="3" id="KW-1185">Reference proteome</keyword>
<sequence length="105" mass="12251">MRFFVILAILSCLLALCHAKRKIEIKNEKLVKETYYSDDDYCHRVGRKFHGPNNMVASTGGPTMFYKDSKCKVPAFLYQRTDEEYEDIPYAIKGYRAYNKPEPSL</sequence>
<keyword evidence="1" id="KW-0732">Signal</keyword>
<comment type="caution">
    <text evidence="2">The sequence shown here is derived from an EMBL/GenBank/DDBJ whole genome shotgun (WGS) entry which is preliminary data.</text>
</comment>
<accession>A0A9W8IMV6</accession>
<protein>
    <submittedName>
        <fullName evidence="2">Uncharacterized protein</fullName>
    </submittedName>
</protein>
<dbReference type="Proteomes" id="UP001140074">
    <property type="component" value="Unassembled WGS sequence"/>
</dbReference>
<gene>
    <name evidence="2" type="ORF">GGH94_003069</name>
</gene>
<evidence type="ECO:0000313" key="2">
    <source>
        <dbReference type="EMBL" id="KAJ2864205.1"/>
    </source>
</evidence>
<reference evidence="2" key="1">
    <citation type="submission" date="2022-07" db="EMBL/GenBank/DDBJ databases">
        <title>Phylogenomic reconstructions and comparative analyses of Kickxellomycotina fungi.</title>
        <authorList>
            <person name="Reynolds N.K."/>
            <person name="Stajich J.E."/>
            <person name="Barry K."/>
            <person name="Grigoriev I.V."/>
            <person name="Crous P."/>
            <person name="Smith M.E."/>
        </authorList>
    </citation>
    <scope>NUCLEOTIDE SEQUENCE</scope>
    <source>
        <strain evidence="2">RSA 476</strain>
    </source>
</reference>
<proteinExistence type="predicted"/>
<feature type="signal peptide" evidence="1">
    <location>
        <begin position="1"/>
        <end position="19"/>
    </location>
</feature>
<organism evidence="2 3">
    <name type="scientific">Coemansia aciculifera</name>
    <dbReference type="NCBI Taxonomy" id="417176"/>
    <lineage>
        <taxon>Eukaryota</taxon>
        <taxon>Fungi</taxon>
        <taxon>Fungi incertae sedis</taxon>
        <taxon>Zoopagomycota</taxon>
        <taxon>Kickxellomycotina</taxon>
        <taxon>Kickxellomycetes</taxon>
        <taxon>Kickxellales</taxon>
        <taxon>Kickxellaceae</taxon>
        <taxon>Coemansia</taxon>
    </lineage>
</organism>
<evidence type="ECO:0000256" key="1">
    <source>
        <dbReference type="SAM" id="SignalP"/>
    </source>
</evidence>
<dbReference type="EMBL" id="JANBUY010000095">
    <property type="protein sequence ID" value="KAJ2864205.1"/>
    <property type="molecule type" value="Genomic_DNA"/>
</dbReference>